<feature type="transmembrane region" description="Helical" evidence="6">
    <location>
        <begin position="262"/>
        <end position="291"/>
    </location>
</feature>
<keyword evidence="4 6" id="KW-1133">Transmembrane helix</keyword>
<feature type="transmembrane region" description="Helical" evidence="6">
    <location>
        <begin position="359"/>
        <end position="378"/>
    </location>
</feature>
<dbReference type="Proteomes" id="UP000291404">
    <property type="component" value="Unassembled WGS sequence"/>
</dbReference>
<feature type="transmembrane region" description="Helical" evidence="6">
    <location>
        <begin position="139"/>
        <end position="161"/>
    </location>
</feature>
<dbReference type="AlphaFoldDB" id="A0A4Q9L7J0"/>
<feature type="transmembrane region" description="Helical" evidence="6">
    <location>
        <begin position="97"/>
        <end position="118"/>
    </location>
</feature>
<gene>
    <name evidence="7" type="ORF">CWI36_1071p0010</name>
</gene>
<evidence type="ECO:0000256" key="1">
    <source>
        <dbReference type="ARBA" id="ARBA00004141"/>
    </source>
</evidence>
<evidence type="ECO:0000256" key="4">
    <source>
        <dbReference type="ARBA" id="ARBA00022989"/>
    </source>
</evidence>
<feature type="transmembrane region" description="Helical" evidence="6">
    <location>
        <begin position="173"/>
        <end position="202"/>
    </location>
</feature>
<feature type="transmembrane region" description="Helical" evidence="6">
    <location>
        <begin position="68"/>
        <end position="91"/>
    </location>
</feature>
<feature type="transmembrane region" description="Helical" evidence="6">
    <location>
        <begin position="45"/>
        <end position="61"/>
    </location>
</feature>
<reference evidence="7 8" key="1">
    <citation type="submission" date="2017-12" db="EMBL/GenBank/DDBJ databases">
        <authorList>
            <person name="Pombert J.-F."/>
            <person name="Haag K.L."/>
            <person name="Ebert D."/>
        </authorList>
    </citation>
    <scope>NUCLEOTIDE SEQUENCE [LARGE SCALE GENOMIC DNA]</scope>
    <source>
        <strain evidence="7">BE-OM-2</strain>
    </source>
</reference>
<organism evidence="7 8">
    <name type="scientific">Hamiltosporidium magnivora</name>
    <dbReference type="NCBI Taxonomy" id="148818"/>
    <lineage>
        <taxon>Eukaryota</taxon>
        <taxon>Fungi</taxon>
        <taxon>Fungi incertae sedis</taxon>
        <taxon>Microsporidia</taxon>
        <taxon>Dubosqiidae</taxon>
        <taxon>Hamiltosporidium</taxon>
    </lineage>
</organism>
<keyword evidence="5 6" id="KW-0472">Membrane</keyword>
<evidence type="ECO:0000313" key="8">
    <source>
        <dbReference type="Proteomes" id="UP000291404"/>
    </source>
</evidence>
<dbReference type="VEuPathDB" id="MicrosporidiaDB:CWI36_1071p0010"/>
<feature type="transmembrane region" description="Helical" evidence="6">
    <location>
        <begin position="314"/>
        <end position="339"/>
    </location>
</feature>
<comment type="similarity">
    <text evidence="2 6">Belongs to the CTL (choline transporter-like) family.</text>
</comment>
<dbReference type="EMBL" id="PITI01001071">
    <property type="protein sequence ID" value="TBU02640.1"/>
    <property type="molecule type" value="Genomic_DNA"/>
</dbReference>
<proteinExistence type="inferred from homology"/>
<comment type="caution">
    <text evidence="7">The sequence shown here is derived from an EMBL/GenBank/DDBJ whole genome shotgun (WGS) entry which is preliminary data.</text>
</comment>
<dbReference type="VEuPathDB" id="MicrosporidiaDB:CWI39_0577p0010"/>
<comment type="function">
    <text evidence="6">Probably involved in transport through the plasma membrane.</text>
</comment>
<dbReference type="STRING" id="148818.A0A4Q9L7J0"/>
<evidence type="ECO:0000256" key="5">
    <source>
        <dbReference type="ARBA" id="ARBA00023136"/>
    </source>
</evidence>
<name>A0A4Q9L7J0_9MICR</name>
<keyword evidence="8" id="KW-1185">Reference proteome</keyword>
<keyword evidence="3 6" id="KW-0812">Transmembrane</keyword>
<evidence type="ECO:0000313" key="7">
    <source>
        <dbReference type="EMBL" id="TBU02640.1"/>
    </source>
</evidence>
<dbReference type="GO" id="GO:0022857">
    <property type="term" value="F:transmembrane transporter activity"/>
    <property type="evidence" value="ECO:0007669"/>
    <property type="project" value="UniProtKB-UniRule"/>
</dbReference>
<protein>
    <recommendedName>
        <fullName evidence="6">Protein PNS1</fullName>
    </recommendedName>
</protein>
<dbReference type="GO" id="GO:0005886">
    <property type="term" value="C:plasma membrane"/>
    <property type="evidence" value="ECO:0007669"/>
    <property type="project" value="UniProtKB-SubCell"/>
</dbReference>
<dbReference type="Pfam" id="PF04515">
    <property type="entry name" value="Choline_transpo"/>
    <property type="match status" value="1"/>
</dbReference>
<sequence>MNRTFVVKRRFNDAWAFFLFLASTIGVITYLLVGTEVKSQMEFNFDMGFALITLLYIVICISTMIGSFLFFPAFAMHFGCLVSPLLFLAIAVLTNNIIVIIFAIIGAVIGYLMYFLFYRKNIKYSAKVLKATTRIICKNILTILGMYSILFVLVMGIDILFDRKIILEKLQPLFYAIVILYGSWLFFNSIYFLRVCISTIVCMEIFKETQDSSIAKESVKNTLFCLGSICFGGLIIAVVHTMKHLVQKSNDRGERENILTVILKVLITLILTILEDIISFANDWCFCYMAVKGENYAKSMKSAFEKLTSSRNQILLNSLCTLPIIALFEFMWIAIYIAIFILYNGYHFENTIAKLKDRFIIFSIVSVLYTTMNFGTMFDSGCKAFLFAYSENPSAVAKEYPKVHTALVEQKRKAGIV</sequence>
<comment type="subcellular location">
    <subcellularLocation>
        <location evidence="6">Cell membrane</location>
        <topology evidence="6">Multi-pass membrane protein</topology>
    </subcellularLocation>
    <subcellularLocation>
        <location evidence="1">Membrane</location>
        <topology evidence="1">Multi-pass membrane protein</topology>
    </subcellularLocation>
</comment>
<evidence type="ECO:0000256" key="6">
    <source>
        <dbReference type="RuleBase" id="RU368066"/>
    </source>
</evidence>
<accession>A0A4Q9L7J0</accession>
<feature type="transmembrane region" description="Helical" evidence="6">
    <location>
        <begin position="12"/>
        <end position="33"/>
    </location>
</feature>
<dbReference type="InterPro" id="IPR007603">
    <property type="entry name" value="Choline_transptr-like"/>
</dbReference>
<evidence type="ECO:0000256" key="3">
    <source>
        <dbReference type="ARBA" id="ARBA00022692"/>
    </source>
</evidence>
<dbReference type="PANTHER" id="PTHR12385">
    <property type="entry name" value="CHOLINE TRANSPORTER-LIKE (SLC FAMILY 44)"/>
    <property type="match status" value="1"/>
</dbReference>
<evidence type="ECO:0000256" key="2">
    <source>
        <dbReference type="ARBA" id="ARBA00007168"/>
    </source>
</evidence>